<evidence type="ECO:0000313" key="1">
    <source>
        <dbReference type="EMBL" id="NML17610.1"/>
    </source>
</evidence>
<protein>
    <recommendedName>
        <fullName evidence="3">Ysc84 actin-binding domain-containing protein</fullName>
    </recommendedName>
</protein>
<comment type="caution">
    <text evidence="1">The sequence shown here is derived from an EMBL/GenBank/DDBJ whole genome shotgun (WGS) entry which is preliminary data.</text>
</comment>
<evidence type="ECO:0008006" key="3">
    <source>
        <dbReference type="Google" id="ProtNLM"/>
    </source>
</evidence>
<dbReference type="RefSeq" id="WP_169162512.1">
    <property type="nucleotide sequence ID" value="NZ_JABBFW010000020.1"/>
</dbReference>
<gene>
    <name evidence="1" type="ORF">HHL10_21815</name>
</gene>
<dbReference type="AlphaFoldDB" id="A0A848FHD2"/>
<dbReference type="EMBL" id="JABBFW010000020">
    <property type="protein sequence ID" value="NML17610.1"/>
    <property type="molecule type" value="Genomic_DNA"/>
</dbReference>
<sequence length="151" mass="15825">MSQEIVMRAEETHKAITRHYAEMGARYADLDVSAQTWTTSSASGACAYVFIYLQVDLNLNFPDGLSLTFNGKGLVAGLGATGTLGGQASFNVDPHTLKNAEGITFQAAGIGIGVGGFQVTFFKDNTYIGHAEFYGAGVQLGTPGGGWGTFS</sequence>
<proteinExistence type="predicted"/>
<name>A0A848FHD2_9BURK</name>
<reference evidence="1 2" key="1">
    <citation type="submission" date="2020-04" db="EMBL/GenBank/DDBJ databases">
        <title>Azohydromonas sp. isolated from soil.</title>
        <authorList>
            <person name="Dahal R.H."/>
        </authorList>
    </citation>
    <scope>NUCLEOTIDE SEQUENCE [LARGE SCALE GENOMIC DNA]</scope>
    <source>
        <strain evidence="1 2">G-1-1-14</strain>
    </source>
</reference>
<accession>A0A848FHD2</accession>
<evidence type="ECO:0000313" key="2">
    <source>
        <dbReference type="Proteomes" id="UP000574067"/>
    </source>
</evidence>
<dbReference type="Proteomes" id="UP000574067">
    <property type="component" value="Unassembled WGS sequence"/>
</dbReference>
<organism evidence="1 2">
    <name type="scientific">Azohydromonas caseinilytica</name>
    <dbReference type="NCBI Taxonomy" id="2728836"/>
    <lineage>
        <taxon>Bacteria</taxon>
        <taxon>Pseudomonadati</taxon>
        <taxon>Pseudomonadota</taxon>
        <taxon>Betaproteobacteria</taxon>
        <taxon>Burkholderiales</taxon>
        <taxon>Sphaerotilaceae</taxon>
        <taxon>Azohydromonas</taxon>
    </lineage>
</organism>
<keyword evidence="2" id="KW-1185">Reference proteome</keyword>